<feature type="non-terminal residue" evidence="1">
    <location>
        <position position="1"/>
    </location>
</feature>
<protein>
    <submittedName>
        <fullName evidence="1">Patch repair protein</fullName>
    </submittedName>
</protein>
<organism evidence="1">
    <name type="scientific">gut metagenome</name>
    <dbReference type="NCBI Taxonomy" id="749906"/>
    <lineage>
        <taxon>unclassified sequences</taxon>
        <taxon>metagenomes</taxon>
        <taxon>organismal metagenomes</taxon>
    </lineage>
</organism>
<accession>J9FBI0</accession>
<reference evidence="1" key="1">
    <citation type="journal article" date="2012" name="PLoS ONE">
        <title>Gene sets for utilization of primary and secondary nutrition supplies in the distal gut of endangered iberian lynx.</title>
        <authorList>
            <person name="Alcaide M."/>
            <person name="Messina E."/>
            <person name="Richter M."/>
            <person name="Bargiela R."/>
            <person name="Peplies J."/>
            <person name="Huws S.A."/>
            <person name="Newbold C.J."/>
            <person name="Golyshin P.N."/>
            <person name="Simon M.A."/>
            <person name="Lopez G."/>
            <person name="Yakimov M.M."/>
            <person name="Ferrer M."/>
        </authorList>
    </citation>
    <scope>NUCLEOTIDE SEQUENCE</scope>
</reference>
<comment type="caution">
    <text evidence="1">The sequence shown here is derived from an EMBL/GenBank/DDBJ whole genome shotgun (WGS) entry which is preliminary data.</text>
</comment>
<sequence length="44" mass="5061">AVREKTLESLAFTLNHIYLKDRSIKIYSTPEETLPIAAEPEFKP</sequence>
<evidence type="ECO:0000313" key="1">
    <source>
        <dbReference type="EMBL" id="EJW91793.1"/>
    </source>
</evidence>
<gene>
    <name evidence="1" type="ORF">EVA_20100</name>
</gene>
<dbReference type="EMBL" id="AMCI01007943">
    <property type="protein sequence ID" value="EJW91793.1"/>
    <property type="molecule type" value="Genomic_DNA"/>
</dbReference>
<name>J9FBI0_9ZZZZ</name>
<proteinExistence type="predicted"/>
<dbReference type="AlphaFoldDB" id="J9FBI0"/>